<dbReference type="PANTHER" id="PTHR43615:SF1">
    <property type="entry name" value="PPDK_N DOMAIN-CONTAINING PROTEIN"/>
    <property type="match status" value="1"/>
</dbReference>
<dbReference type="Gene3D" id="3.30.1490.20">
    <property type="entry name" value="ATP-grasp fold, A domain"/>
    <property type="match status" value="1"/>
</dbReference>
<dbReference type="Pfam" id="PF00391">
    <property type="entry name" value="PEP-utilizers"/>
    <property type="match status" value="1"/>
</dbReference>
<gene>
    <name evidence="4" type="ORF">OSB1V03_LOCUS9496</name>
</gene>
<evidence type="ECO:0000259" key="3">
    <source>
        <dbReference type="Pfam" id="PF01326"/>
    </source>
</evidence>
<dbReference type="PANTHER" id="PTHR43615">
    <property type="entry name" value="PHOSPHOENOLPYRUVATE SYNTHASE-RELATED"/>
    <property type="match status" value="1"/>
</dbReference>
<evidence type="ECO:0000313" key="5">
    <source>
        <dbReference type="Proteomes" id="UP000759131"/>
    </source>
</evidence>
<dbReference type="OrthoDB" id="6435135at2759"/>
<dbReference type="EMBL" id="CAJPIZ010006425">
    <property type="protein sequence ID" value="CAG2109509.1"/>
    <property type="molecule type" value="Genomic_DNA"/>
</dbReference>
<organism evidence="4">
    <name type="scientific">Medioppia subpectinata</name>
    <dbReference type="NCBI Taxonomy" id="1979941"/>
    <lineage>
        <taxon>Eukaryota</taxon>
        <taxon>Metazoa</taxon>
        <taxon>Ecdysozoa</taxon>
        <taxon>Arthropoda</taxon>
        <taxon>Chelicerata</taxon>
        <taxon>Arachnida</taxon>
        <taxon>Acari</taxon>
        <taxon>Acariformes</taxon>
        <taxon>Sarcoptiformes</taxon>
        <taxon>Oribatida</taxon>
        <taxon>Brachypylina</taxon>
        <taxon>Oppioidea</taxon>
        <taxon>Oppiidae</taxon>
        <taxon>Medioppia</taxon>
    </lineage>
</organism>
<sequence length="1226" mass="139131">MGFYAIDYNKRGRLDIHDPDVEGDPYAIGLLPQHPEWQYECPNKNRSENLLIYGTNTWGQYLIIEIKWRPQKNHKISANVRLIFRDENQLIYELNENDLLTIETIGDIKQYRIVGLSVEVLAPFRKLRIKFRGYLRNRETNELIFSRFSLFWCPLSNVFDFQNDFDRKYIAKELSSLGIKQLIEEERHEQWGQLVGSVQFDTQLSKQLFLWGNKSKQYVNSWDNRKVTRIYGFSCKSFAFHVGALRSPLNYRVRYGYVSLGVGTVYPISSLSCPFNEIESIGESFTKFKLEVGEQNRVFEIEIEKAYERYDNILICELKLNGQKGKCLVFIEEFNGEDVINPYNKELPVNELSDLVLTISDPKAKTVGLSGGKGASLAALIQLSNSCDNKSEMREGMQTCCQKVSENFAKQKLPQDLKDKIKENLIENFGYNFESIRFAVRSSALSEDSEEMSSAGQMTTILGVKGIDNISDAVMKCWSSQFEFVAVEYKRGYGQEINSPMAVVIQEMVDCQSAGVIFTCDPLTGDERNVIITGNYGIGESVVSAAAEPDTIRLNVNIETNSLLNKRSIADIQSIDIGSKLKSIMLNDNNESGTIEVNTVHSDECCLTESQCKSLGEVSLEVHRFYGNPRDIEWGIIGDEIYLLQSRPITNLNNWSDWEAMHEMDSGQQSESEYYSRANLGEVFPGASSHLCLSWVVTRYWRKMMDLPKKEFCVYYNRGGGIVNNHYFFLLKTGTFPFVGDARSRISKCIQIGMFGHEFGDEYNDLIADSNEKAPKKSMSLLTKLWLFFGSFVYFLTPGKSIRAAVKDLKNLDLFEGKSTFTAKDVFNALLKTAHLSGAIAYAHGKATICSMVYNVVLLDILKKNNNDNNEANTYSDFGQLVSSANQVVSAQVPNLLRDIAVSIENRQQFRQMSDEKALKYLLHSDTKASIKFKQFLLDYGHRGYKEFDVMTLQWADNPISVIKSLKTMLSGDQTLQTKSEKTIDETLSSLKTKLTFSQKLLLKYLVIPWCKSGISWREKSKHEITRNYNIFRRGFWRLAKMMVSEGRLPEPDLLFHMSLAEVHSLFAERDPTIIARARLRKRVHSIQETMNYDETTIGPDIQPRNENFDTRSDLLSEGMARIKGTPVSAGKTKGRCCVAMTLAEAQNIRSGDILITYSTDIGWSPYFPMLSGLATEIGGLISHGAVIAREYGLPCLVGVDGAHRLFKTGDQIVIDTEIGEIYKIV</sequence>
<name>A0A7R9KTG1_9ACAR</name>
<dbReference type="InterPro" id="IPR013815">
    <property type="entry name" value="ATP_grasp_subdomain_1"/>
</dbReference>
<evidence type="ECO:0000256" key="1">
    <source>
        <dbReference type="ARBA" id="ARBA00007837"/>
    </source>
</evidence>
<dbReference type="Pfam" id="PF01326">
    <property type="entry name" value="PPDK_N"/>
    <property type="match status" value="1"/>
</dbReference>
<feature type="domain" description="PEP-utilising enzyme mobile" evidence="2">
    <location>
        <begin position="1150"/>
        <end position="1218"/>
    </location>
</feature>
<dbReference type="Gene3D" id="3.50.30.10">
    <property type="entry name" value="Phosphohistidine domain"/>
    <property type="match status" value="1"/>
</dbReference>
<dbReference type="InterPro" id="IPR002192">
    <property type="entry name" value="PPDK_AMP/ATP-bd"/>
</dbReference>
<reference evidence="4" key="1">
    <citation type="submission" date="2020-11" db="EMBL/GenBank/DDBJ databases">
        <authorList>
            <person name="Tran Van P."/>
        </authorList>
    </citation>
    <scope>NUCLEOTIDE SEQUENCE</scope>
</reference>
<dbReference type="Gene3D" id="3.30.470.20">
    <property type="entry name" value="ATP-grasp fold, B domain"/>
    <property type="match status" value="1"/>
</dbReference>
<evidence type="ECO:0000259" key="2">
    <source>
        <dbReference type="Pfam" id="PF00391"/>
    </source>
</evidence>
<dbReference type="InterPro" id="IPR051549">
    <property type="entry name" value="PEP_Utilizing_Enz"/>
</dbReference>
<feature type="domain" description="Pyruvate phosphate dikinase AMP/ATP-binding" evidence="3">
    <location>
        <begin position="395"/>
        <end position="661"/>
    </location>
</feature>
<keyword evidence="5" id="KW-1185">Reference proteome</keyword>
<dbReference type="InterPro" id="IPR036637">
    <property type="entry name" value="Phosphohistidine_dom_sf"/>
</dbReference>
<evidence type="ECO:0008006" key="6">
    <source>
        <dbReference type="Google" id="ProtNLM"/>
    </source>
</evidence>
<evidence type="ECO:0000313" key="4">
    <source>
        <dbReference type="EMBL" id="CAD7629079.1"/>
    </source>
</evidence>
<dbReference type="GO" id="GO:0005524">
    <property type="term" value="F:ATP binding"/>
    <property type="evidence" value="ECO:0007669"/>
    <property type="project" value="InterPro"/>
</dbReference>
<dbReference type="GO" id="GO:0016301">
    <property type="term" value="F:kinase activity"/>
    <property type="evidence" value="ECO:0007669"/>
    <property type="project" value="InterPro"/>
</dbReference>
<dbReference type="Proteomes" id="UP000759131">
    <property type="component" value="Unassembled WGS sequence"/>
</dbReference>
<dbReference type="SUPFAM" id="SSF52009">
    <property type="entry name" value="Phosphohistidine domain"/>
    <property type="match status" value="1"/>
</dbReference>
<dbReference type="InterPro" id="IPR008279">
    <property type="entry name" value="PEP-util_enz_mobile_dom"/>
</dbReference>
<comment type="similarity">
    <text evidence="1">Belongs to the PEP-utilizing enzyme family.</text>
</comment>
<dbReference type="SUPFAM" id="SSF56059">
    <property type="entry name" value="Glutathione synthetase ATP-binding domain-like"/>
    <property type="match status" value="1"/>
</dbReference>
<protein>
    <recommendedName>
        <fullName evidence="6">Phosphoenolpyruvate synthase</fullName>
    </recommendedName>
</protein>
<dbReference type="EMBL" id="OC861000">
    <property type="protein sequence ID" value="CAD7629079.1"/>
    <property type="molecule type" value="Genomic_DNA"/>
</dbReference>
<accession>A0A7R9KTG1</accession>
<proteinExistence type="inferred from homology"/>
<dbReference type="AlphaFoldDB" id="A0A7R9KTG1"/>